<dbReference type="AlphaFoldDB" id="A0A0R3PSW9"/>
<evidence type="ECO:0000313" key="3">
    <source>
        <dbReference type="WBParaSite" id="ACOC_0000879501-mRNA-1"/>
    </source>
</evidence>
<sequence>MQHDKCYDNAVNSKICFDVPWEYIDDYNWKCINSTAICDGKYENLLVLLPKVSVEYFEKSPICPTRKKIGKELSFSLLLAIYDFIKFQRVSVEWHFFVNYKIWFASCST</sequence>
<dbReference type="InterPro" id="IPR036444">
    <property type="entry name" value="PLipase_A2_dom_sf"/>
</dbReference>
<dbReference type="SUPFAM" id="SSF48619">
    <property type="entry name" value="Phospholipase A2, PLA2"/>
    <property type="match status" value="1"/>
</dbReference>
<organism evidence="3">
    <name type="scientific">Angiostrongylus costaricensis</name>
    <name type="common">Nematode worm</name>
    <dbReference type="NCBI Taxonomy" id="334426"/>
    <lineage>
        <taxon>Eukaryota</taxon>
        <taxon>Metazoa</taxon>
        <taxon>Ecdysozoa</taxon>
        <taxon>Nematoda</taxon>
        <taxon>Chromadorea</taxon>
        <taxon>Rhabditida</taxon>
        <taxon>Rhabditina</taxon>
        <taxon>Rhabditomorpha</taxon>
        <taxon>Strongyloidea</taxon>
        <taxon>Metastrongylidae</taxon>
        <taxon>Angiostrongylus</taxon>
    </lineage>
</organism>
<dbReference type="GO" id="GO:0050482">
    <property type="term" value="P:arachidonate secretion"/>
    <property type="evidence" value="ECO:0007669"/>
    <property type="project" value="InterPro"/>
</dbReference>
<gene>
    <name evidence="1" type="ORF">ACOC_LOCUS8796</name>
</gene>
<evidence type="ECO:0000313" key="2">
    <source>
        <dbReference type="Proteomes" id="UP000267027"/>
    </source>
</evidence>
<protein>
    <submittedName>
        <fullName evidence="1 3">Uncharacterized protein</fullName>
    </submittedName>
</protein>
<reference evidence="1 2" key="2">
    <citation type="submission" date="2018-11" db="EMBL/GenBank/DDBJ databases">
        <authorList>
            <consortium name="Pathogen Informatics"/>
        </authorList>
    </citation>
    <scope>NUCLEOTIDE SEQUENCE [LARGE SCALE GENOMIC DNA]</scope>
    <source>
        <strain evidence="1 2">Costa Rica</strain>
    </source>
</reference>
<proteinExistence type="predicted"/>
<dbReference type="Proteomes" id="UP000267027">
    <property type="component" value="Unassembled WGS sequence"/>
</dbReference>
<dbReference type="OrthoDB" id="5839847at2759"/>
<name>A0A0R3PSW9_ANGCS</name>
<dbReference type="GO" id="GO:0006644">
    <property type="term" value="P:phospholipid metabolic process"/>
    <property type="evidence" value="ECO:0007669"/>
    <property type="project" value="InterPro"/>
</dbReference>
<dbReference type="GO" id="GO:0004623">
    <property type="term" value="F:phospholipase A2 activity"/>
    <property type="evidence" value="ECO:0007669"/>
    <property type="project" value="InterPro"/>
</dbReference>
<dbReference type="STRING" id="334426.A0A0R3PSW9"/>
<keyword evidence="2" id="KW-1185">Reference proteome</keyword>
<dbReference type="Gene3D" id="1.20.90.10">
    <property type="entry name" value="Phospholipase A2 domain"/>
    <property type="match status" value="1"/>
</dbReference>
<accession>A0A0R3PSW9</accession>
<dbReference type="WBParaSite" id="ACOC_0000879501-mRNA-1">
    <property type="protein sequence ID" value="ACOC_0000879501-mRNA-1"/>
    <property type="gene ID" value="ACOC_0000879501"/>
</dbReference>
<reference evidence="3" key="1">
    <citation type="submission" date="2017-02" db="UniProtKB">
        <authorList>
            <consortium name="WormBaseParasite"/>
        </authorList>
    </citation>
    <scope>IDENTIFICATION</scope>
</reference>
<dbReference type="EMBL" id="UYYA01004204">
    <property type="protein sequence ID" value="VDM60381.1"/>
    <property type="molecule type" value="Genomic_DNA"/>
</dbReference>
<evidence type="ECO:0000313" key="1">
    <source>
        <dbReference type="EMBL" id="VDM60381.1"/>
    </source>
</evidence>